<name>A0AAW1ID67_POPJA</name>
<gene>
    <name evidence="5" type="ORF">QE152_g36298</name>
</gene>
<evidence type="ECO:0000313" key="6">
    <source>
        <dbReference type="Proteomes" id="UP001458880"/>
    </source>
</evidence>
<keyword evidence="5" id="KW-0808">Transferase</keyword>
<dbReference type="InterPro" id="IPR044215">
    <property type="entry name" value="PIG-H"/>
</dbReference>
<reference evidence="5 6" key="1">
    <citation type="journal article" date="2024" name="BMC Genomics">
        <title>De novo assembly and annotation of Popillia japonica's genome with initial clues to its potential as an invasive pest.</title>
        <authorList>
            <person name="Cucini C."/>
            <person name="Boschi S."/>
            <person name="Funari R."/>
            <person name="Cardaioli E."/>
            <person name="Iannotti N."/>
            <person name="Marturano G."/>
            <person name="Paoli F."/>
            <person name="Bruttini M."/>
            <person name="Carapelli A."/>
            <person name="Frati F."/>
            <person name="Nardi F."/>
        </authorList>
    </citation>
    <scope>NUCLEOTIDE SEQUENCE [LARGE SCALE GENOMIC DNA]</scope>
    <source>
        <strain evidence="5">DMR45628</strain>
    </source>
</reference>
<dbReference type="InterPro" id="IPR019328">
    <property type="entry name" value="PIGH-H_dom"/>
</dbReference>
<evidence type="ECO:0000256" key="1">
    <source>
        <dbReference type="ARBA" id="ARBA00004687"/>
    </source>
</evidence>
<sequence>MCSTDGHSIESIYENIKGHTLQLKMSKFGNVTDVTIRKQIKYSLYSQCCLLLLILLTNIFAFAFNIVTLNYFLILLLVTSFFAYKIFSIIQYENVLFVPNLGCQITVKYSLGYSTKFIPQHSIGGVFINEVFSMQRVLFVLSILIKEHNTNKHLIPLFTGTKPRLNCIEVIYRELQM</sequence>
<dbReference type="GO" id="GO:0000506">
    <property type="term" value="C:glycosylphosphatidylinositol-N-acetylglucosaminyltransferase (GPI-GnT) complex"/>
    <property type="evidence" value="ECO:0007669"/>
    <property type="project" value="InterPro"/>
</dbReference>
<comment type="pathway">
    <text evidence="1">Glycolipid biosynthesis; glycosylphosphatidylinositol-anchor biosynthesis.</text>
</comment>
<comment type="caution">
    <text evidence="5">The sequence shown here is derived from an EMBL/GenBank/DDBJ whole genome shotgun (WGS) entry which is preliminary data.</text>
</comment>
<protein>
    <submittedName>
        <fullName evidence="5">GPI-GlcNAc transferase complex, PIG-H component</fullName>
    </submittedName>
</protein>
<evidence type="ECO:0000256" key="2">
    <source>
        <dbReference type="ARBA" id="ARBA00009610"/>
    </source>
</evidence>
<dbReference type="PANTHER" id="PTHR15231:SF1">
    <property type="entry name" value="PHOSPHATIDYLINOSITOL N-ACETYLGLUCOSAMINYLTRANSFERASE SUBUNIT H"/>
    <property type="match status" value="1"/>
</dbReference>
<evidence type="ECO:0000313" key="5">
    <source>
        <dbReference type="EMBL" id="KAK9687403.1"/>
    </source>
</evidence>
<evidence type="ECO:0000259" key="4">
    <source>
        <dbReference type="Pfam" id="PF10181"/>
    </source>
</evidence>
<organism evidence="5 6">
    <name type="scientific">Popillia japonica</name>
    <name type="common">Japanese beetle</name>
    <dbReference type="NCBI Taxonomy" id="7064"/>
    <lineage>
        <taxon>Eukaryota</taxon>
        <taxon>Metazoa</taxon>
        <taxon>Ecdysozoa</taxon>
        <taxon>Arthropoda</taxon>
        <taxon>Hexapoda</taxon>
        <taxon>Insecta</taxon>
        <taxon>Pterygota</taxon>
        <taxon>Neoptera</taxon>
        <taxon>Endopterygota</taxon>
        <taxon>Coleoptera</taxon>
        <taxon>Polyphaga</taxon>
        <taxon>Scarabaeiformia</taxon>
        <taxon>Scarabaeidae</taxon>
        <taxon>Rutelinae</taxon>
        <taxon>Popillia</taxon>
    </lineage>
</organism>
<keyword evidence="3" id="KW-1133">Transmembrane helix</keyword>
<dbReference type="AlphaFoldDB" id="A0AAW1ID67"/>
<dbReference type="GO" id="GO:0006506">
    <property type="term" value="P:GPI anchor biosynthetic process"/>
    <property type="evidence" value="ECO:0007669"/>
    <property type="project" value="InterPro"/>
</dbReference>
<feature type="domain" description="Phosphatidylinositol N-acetylglucosaminyltransferase subunit H conserved" evidence="4">
    <location>
        <begin position="95"/>
        <end position="158"/>
    </location>
</feature>
<keyword evidence="6" id="KW-1185">Reference proteome</keyword>
<keyword evidence="3" id="KW-0812">Transmembrane</keyword>
<dbReference type="Proteomes" id="UP001458880">
    <property type="component" value="Unassembled WGS sequence"/>
</dbReference>
<evidence type="ECO:0000256" key="3">
    <source>
        <dbReference type="SAM" id="Phobius"/>
    </source>
</evidence>
<dbReference type="GO" id="GO:0016740">
    <property type="term" value="F:transferase activity"/>
    <property type="evidence" value="ECO:0007669"/>
    <property type="project" value="UniProtKB-KW"/>
</dbReference>
<feature type="transmembrane region" description="Helical" evidence="3">
    <location>
        <begin position="44"/>
        <end position="63"/>
    </location>
</feature>
<proteinExistence type="inferred from homology"/>
<dbReference type="EMBL" id="JASPKY010000645">
    <property type="protein sequence ID" value="KAK9687403.1"/>
    <property type="molecule type" value="Genomic_DNA"/>
</dbReference>
<comment type="similarity">
    <text evidence="2">Belongs to the PIGH family.</text>
</comment>
<dbReference type="Pfam" id="PF10181">
    <property type="entry name" value="PIG-H"/>
    <property type="match status" value="1"/>
</dbReference>
<dbReference type="PANTHER" id="PTHR15231">
    <property type="entry name" value="PHOSPHATIDYLINOSITOL N-ACETYLGLUCOSAMINYLTRANSFERASE SUBUNIT H"/>
    <property type="match status" value="1"/>
</dbReference>
<feature type="transmembrane region" description="Helical" evidence="3">
    <location>
        <begin position="69"/>
        <end position="87"/>
    </location>
</feature>
<accession>A0AAW1ID67</accession>
<keyword evidence="3" id="KW-0472">Membrane</keyword>